<comment type="caution">
    <text evidence="1">The sequence shown here is derived from an EMBL/GenBank/DDBJ whole genome shotgun (WGS) entry which is preliminary data.</text>
</comment>
<keyword evidence="2" id="KW-1185">Reference proteome</keyword>
<proteinExistence type="predicted"/>
<accession>A0ABX0XCZ8</accession>
<evidence type="ECO:0000313" key="1">
    <source>
        <dbReference type="EMBL" id="NJC27160.1"/>
    </source>
</evidence>
<dbReference type="RefSeq" id="WP_168038012.1">
    <property type="nucleotide sequence ID" value="NZ_JAATJH010000004.1"/>
</dbReference>
<dbReference type="EMBL" id="JAATJH010000004">
    <property type="protein sequence ID" value="NJC27160.1"/>
    <property type="molecule type" value="Genomic_DNA"/>
</dbReference>
<dbReference type="InterPro" id="IPR011664">
    <property type="entry name" value="Abi_system_AbiD/AbiF-like"/>
</dbReference>
<sequence>MNFRNELKAERILENISYNRLSNYWYPFLAEPKEDELFKPGVEFGTIFKIYQFDSELRSLVFNAIEQIEVALRTQLIYHLSHQYNGGYGFMEFEAYTSLETYLRSMVKVQEAVKASKQPFIVKFKSNYTNQLPPAWKCFELLTFRSLYSLYKNLKDTSNKRAIGDHFGLNHTVFVSWIDTLVYVRNICAHHSRL</sequence>
<evidence type="ECO:0000313" key="2">
    <source>
        <dbReference type="Proteomes" id="UP000770785"/>
    </source>
</evidence>
<organism evidence="1 2">
    <name type="scientific">Neolewinella antarctica</name>
    <dbReference type="NCBI Taxonomy" id="442734"/>
    <lineage>
        <taxon>Bacteria</taxon>
        <taxon>Pseudomonadati</taxon>
        <taxon>Bacteroidota</taxon>
        <taxon>Saprospiria</taxon>
        <taxon>Saprospirales</taxon>
        <taxon>Lewinellaceae</taxon>
        <taxon>Neolewinella</taxon>
    </lineage>
</organism>
<protein>
    <submittedName>
        <fullName evidence="1">Abortive infection bacteriophage resistance protein</fullName>
    </submittedName>
</protein>
<gene>
    <name evidence="1" type="ORF">GGR27_002673</name>
</gene>
<reference evidence="1 2" key="1">
    <citation type="submission" date="2020-03" db="EMBL/GenBank/DDBJ databases">
        <title>Genomic Encyclopedia of Type Strains, Phase IV (KMG-IV): sequencing the most valuable type-strain genomes for metagenomic binning, comparative biology and taxonomic classification.</title>
        <authorList>
            <person name="Goeker M."/>
        </authorList>
    </citation>
    <scope>NUCLEOTIDE SEQUENCE [LARGE SCALE GENOMIC DNA]</scope>
    <source>
        <strain evidence="1 2">DSM 105096</strain>
    </source>
</reference>
<dbReference type="Pfam" id="PF07751">
    <property type="entry name" value="Abi_2"/>
    <property type="match status" value="1"/>
</dbReference>
<name>A0ABX0XCZ8_9BACT</name>
<dbReference type="Proteomes" id="UP000770785">
    <property type="component" value="Unassembled WGS sequence"/>
</dbReference>